<feature type="compositionally biased region" description="Basic and acidic residues" evidence="7">
    <location>
        <begin position="1067"/>
        <end position="1078"/>
    </location>
</feature>
<dbReference type="PANTHER" id="PTHR13738">
    <property type="entry name" value="TROPONIN I"/>
    <property type="match status" value="1"/>
</dbReference>
<evidence type="ECO:0000256" key="6">
    <source>
        <dbReference type="ARBA" id="ARBA00023242"/>
    </source>
</evidence>
<evidence type="ECO:0000259" key="8">
    <source>
        <dbReference type="Pfam" id="PF03941"/>
    </source>
</evidence>
<protein>
    <submittedName>
        <fullName evidence="10">Uncharacterized protein LOC111443094 isoform X1</fullName>
    </submittedName>
</protein>
<dbReference type="GO" id="GO:0005634">
    <property type="term" value="C:nucleus"/>
    <property type="evidence" value="ECO:0007669"/>
    <property type="project" value="UniProtKB-SubCell"/>
</dbReference>
<proteinExistence type="inferred from homology"/>
<feature type="region of interest" description="Disordered" evidence="7">
    <location>
        <begin position="1956"/>
        <end position="2086"/>
    </location>
</feature>
<feature type="compositionally biased region" description="Polar residues" evidence="7">
    <location>
        <begin position="1110"/>
        <end position="1146"/>
    </location>
</feature>
<evidence type="ECO:0000313" key="9">
    <source>
        <dbReference type="Proteomes" id="UP000504609"/>
    </source>
</evidence>
<name>A0A6J1FDU9_CUCMO</name>
<feature type="compositionally biased region" description="Basic and acidic residues" evidence="7">
    <location>
        <begin position="2015"/>
        <end position="2071"/>
    </location>
</feature>
<evidence type="ECO:0000256" key="4">
    <source>
        <dbReference type="ARBA" id="ARBA00022490"/>
    </source>
</evidence>
<dbReference type="PANTHER" id="PTHR13738:SF1">
    <property type="entry name" value="TROPONIN I"/>
    <property type="match status" value="1"/>
</dbReference>
<feature type="region of interest" description="Disordered" evidence="7">
    <location>
        <begin position="917"/>
        <end position="938"/>
    </location>
</feature>
<dbReference type="Proteomes" id="UP000504609">
    <property type="component" value="Unplaced"/>
</dbReference>
<sequence>MAAMEKLFVQIFERKKWIIDQAKHQIDLFDQQLASKLIIDGIVPPPWLHSPFLHSNISHFEGVGVSRNFVPGVEVPRSPLQTHCSSLNEAFVANSGEELQQRLNEDAGSLNDDFDAGIRPAVLPQCNVSDARVFNCAPRVDTTPVSPQGRGGVVLENYQDPTLSRARLHRSKSRQRALELRNSAKSARCHSRYENKNDFVADGIVGSAISLLQADHEDESELAKPSSSCKGIGSVEEETNVCCEKNNISICSDKSRQRPLELRNSGKSSRCHSRYENKNDSIADGIVGSAISLLQADHEDESELAKPSSSCKGIGSVEEETNVCCEKNNISICSDKSRQRPLELRNSGKSSRCHSRYENKNDSIADGIVGSAISLLQADHEDESELAKPSSSCKGIGSVEEETNVCCEKNNISICSDKSRQRPLELRNSGKSSRCHSRYENKNDSIADGIVGSAISLLQADHEDESELAKPSSSCKGIGSVEEETNVCCEKNNISICSDKSRQRPLELRNSVKSSRCHSRYENKNDSIADGIVGSAISLLQADHEDESELAKPSSSCKGIGSVEEETNVCCEKNNISICSDKSRQRPLELRNSVKSSRCHSRYENKNDSIADGIVGSAISLLQADHEDESELAKPSSSCKGIGSVEEETNVCCEQKNISICSHKSRQRSLELRNSAKSARCHSPYENKNDSVADGIVGSAISSLRADHEDESELAKPSSSCKGIGSVEEETNVCCEKNNISICSDKSRQRPLELRNSVKSSRCHSRYENKNDSIADGIVGSAISLLQADHEDESELAKPSSSCKGIGSVEEETNVCYEQKNISICSDKVTIVGSPGLQSSSIDVVNSLNIYIENEGLCVAEGSTRNSYKVNEQFDSPSTSSGKIGYCEEGPASCRSQESNFDNAELSRLQCSSLDVDKSSRIPPEDGRGYPIGGSKLHSDQVDEQLDLPKPSSDNVECCEEAVLVDCRSQECNLDNALQSESQRSSPDVDDSACIDATDGRLLDLSNPSSGNVKCCEETILGHCRSQECNFDNAREAGSLYNSQDVDKSSYVHPEDRRSCPNGSSEVHSDELKERLDLSKSSSDNMECCEEEILGDFRSQEYNFNNAQKSGMQHNSLDADNSSCFSSENGTRSVGSSKLHSDQVSEPSELFRPSSANIECHEEGLGDCRTQDCNFDNNAEKSGLDKISSSPITEVREKTSDKKPSTSVDDKRDVNEKEKCNSPLHMPMPQIQVDSLNEDEYDKGVYESQSEKRYDKEVATCSLLQSDEPAEQNISLKDGVPNLQYSHENAVEIQLVDTDDASILIRDTETFRDQMVMAPCVPSAGEGDSNLEQQLKSSGITQCEDSGSFEGCTDHMVMAPCVPCAGEGDSNLEKPLKSSGITQCEDSDSFEGCTEQNGNHHYVSTECQTAETSIELKTFSSVLRASSSNEKEIEVELQLDNGIPASFGLRIEQLQIINRSPIDKDLMQEFDTEKPVLELQRLSFCEEGYQQPNVSIGPTEILRLEKEARLIQGSDSSSTLPVKEDLSRFGSNNRGTPLQNGMLESQSLVPEENFQCGDIELPTDTGKTDGMEEKGKLALCSLHTPLTQTSHYLGADKDMPALEGFLMRSDDEEPCISVGGINFDKLDLSKCMIERASILEKICKSACINSTLSSPSESFRLNKVTDLYNSLPNGLLECMDLKNNLLMNDQNKLLKDGSNSLNGEVNCSPHGSSFDCLQSFNNHSAGDLRKPFASPFGKLLDRNSLNSSSSGKRSSQNIELPCISEEAENTDEIDNEFSKAMRSSKRAPLVDITEDANVEVTVSEAVAVADRLSLESLNIELSNTRTHNGTKENLGNQKSSKRKYVNEAVSRDSLPGENGAKRVTRSSYNTFSRSDLSCKKDFRKEGPRFSEKESKHRNIVSNITSFIPLVQQREAATILKGKRDIKVKAIEAAEAAKRLAEKKENERQMKKEALKLERARMEQENLRQIELDKKKKEEERKKKEEERKKKEVDMAAKKRQREEEERKEKERKRMRVEEVRRRLREHGGKLRSDKENKEAKPQANDQKPRDRKGCKDGTVKLVKESGHDSFHKLSVTESKTTSTSDAVRGSFVVEDSQPTSVDFLEAEALENVMEDRISETSEEQSYQISPYKASDDEDEEDDDDGIQNNKFVPSWASKDRLAVLFASQKRLDPEIIFPPKSFCDIAEVLLPRQHQFK</sequence>
<dbReference type="KEGG" id="cmos:111443094"/>
<accession>A0A6J1FDU9</accession>
<feature type="compositionally biased region" description="Basic and acidic residues" evidence="7">
    <location>
        <begin position="1956"/>
        <end position="2008"/>
    </location>
</feature>
<keyword evidence="6" id="KW-0539">Nucleus</keyword>
<organism evidence="9 10">
    <name type="scientific">Cucurbita moschata</name>
    <name type="common">Winter crookneck squash</name>
    <name type="synonym">Cucurbita pepo var. moschata</name>
    <dbReference type="NCBI Taxonomy" id="3662"/>
    <lineage>
        <taxon>Eukaryota</taxon>
        <taxon>Viridiplantae</taxon>
        <taxon>Streptophyta</taxon>
        <taxon>Embryophyta</taxon>
        <taxon>Tracheophyta</taxon>
        <taxon>Spermatophyta</taxon>
        <taxon>Magnoliopsida</taxon>
        <taxon>eudicotyledons</taxon>
        <taxon>Gunneridae</taxon>
        <taxon>Pentapetalae</taxon>
        <taxon>rosids</taxon>
        <taxon>fabids</taxon>
        <taxon>Cucurbitales</taxon>
        <taxon>Cucurbitaceae</taxon>
        <taxon>Cucurbiteae</taxon>
        <taxon>Cucurbita</taxon>
    </lineage>
</organism>
<evidence type="ECO:0000256" key="5">
    <source>
        <dbReference type="ARBA" id="ARBA00023212"/>
    </source>
</evidence>
<comment type="similarity">
    <text evidence="3">Belongs to the INCENP family.</text>
</comment>
<feature type="region of interest" description="Disordered" evidence="7">
    <location>
        <begin position="1179"/>
        <end position="1228"/>
    </location>
</feature>
<feature type="region of interest" description="Disordered" evidence="7">
    <location>
        <begin position="1045"/>
        <end position="1079"/>
    </location>
</feature>
<gene>
    <name evidence="10" type="primary">LOC111443094</name>
</gene>
<reference evidence="10" key="1">
    <citation type="submission" date="2025-08" db="UniProtKB">
        <authorList>
            <consortium name="RefSeq"/>
        </authorList>
    </citation>
    <scope>IDENTIFICATION</scope>
    <source>
        <tissue evidence="10">Young leaves</tissue>
    </source>
</reference>
<feature type="compositionally biased region" description="Acidic residues" evidence="7">
    <location>
        <begin position="2135"/>
        <end position="2145"/>
    </location>
</feature>
<feature type="compositionally biased region" description="Polar residues" evidence="7">
    <location>
        <begin position="2075"/>
        <end position="2085"/>
    </location>
</feature>
<keyword evidence="5" id="KW-0206">Cytoskeleton</keyword>
<evidence type="ECO:0000256" key="7">
    <source>
        <dbReference type="SAM" id="MobiDB-lite"/>
    </source>
</evidence>
<feature type="compositionally biased region" description="Basic and acidic residues" evidence="7">
    <location>
        <begin position="1194"/>
        <end position="1220"/>
    </location>
</feature>
<dbReference type="InterPro" id="IPR050875">
    <property type="entry name" value="Troponin_I"/>
</dbReference>
<evidence type="ECO:0000313" key="10">
    <source>
        <dbReference type="RefSeq" id="XP_022936495.1"/>
    </source>
</evidence>
<dbReference type="InterPro" id="IPR005635">
    <property type="entry name" value="Inner_centromere_prot_ARK-bd"/>
</dbReference>
<feature type="compositionally biased region" description="Basic and acidic residues" evidence="7">
    <location>
        <begin position="1045"/>
        <end position="1059"/>
    </location>
</feature>
<feature type="compositionally biased region" description="Basic and acidic residues" evidence="7">
    <location>
        <begin position="917"/>
        <end position="928"/>
    </location>
</feature>
<feature type="region of interest" description="Disordered" evidence="7">
    <location>
        <begin position="1515"/>
        <end position="1535"/>
    </location>
</feature>
<feature type="region of interest" description="Disordered" evidence="7">
    <location>
        <begin position="1110"/>
        <end position="1154"/>
    </location>
</feature>
<comment type="subcellular location">
    <subcellularLocation>
        <location evidence="2">Cytoplasm</location>
        <location evidence="2">Cytoskeleton</location>
        <location evidence="2">Spindle</location>
    </subcellularLocation>
    <subcellularLocation>
        <location evidence="1">Nucleus</location>
    </subcellularLocation>
</comment>
<keyword evidence="9" id="KW-1185">Reference proteome</keyword>
<feature type="region of interest" description="Disordered" evidence="7">
    <location>
        <begin position="2113"/>
        <end position="2151"/>
    </location>
</feature>
<dbReference type="Pfam" id="PF03941">
    <property type="entry name" value="INCENP_ARK-bind"/>
    <property type="match status" value="1"/>
</dbReference>
<dbReference type="SMR" id="A0A6J1FDU9"/>
<feature type="domain" description="Inner centromere protein ARK-binding" evidence="8">
    <location>
        <begin position="2134"/>
        <end position="2188"/>
    </location>
</feature>
<dbReference type="RefSeq" id="XP_022936495.1">
    <property type="nucleotide sequence ID" value="XM_023080727.1"/>
</dbReference>
<dbReference type="GO" id="GO:0005819">
    <property type="term" value="C:spindle"/>
    <property type="evidence" value="ECO:0007669"/>
    <property type="project" value="UniProtKB-SubCell"/>
</dbReference>
<dbReference type="GeneID" id="111443094"/>
<evidence type="ECO:0000256" key="1">
    <source>
        <dbReference type="ARBA" id="ARBA00004123"/>
    </source>
</evidence>
<feature type="compositionally biased region" description="Polar residues" evidence="7">
    <location>
        <begin position="1824"/>
        <end position="1838"/>
    </location>
</feature>
<evidence type="ECO:0000256" key="2">
    <source>
        <dbReference type="ARBA" id="ARBA00004186"/>
    </source>
</evidence>
<keyword evidence="4" id="KW-0963">Cytoplasm</keyword>
<evidence type="ECO:0000256" key="3">
    <source>
        <dbReference type="ARBA" id="ARBA00010042"/>
    </source>
</evidence>
<feature type="region of interest" description="Disordered" evidence="7">
    <location>
        <begin position="1824"/>
        <end position="1866"/>
    </location>
</feature>